<dbReference type="PANTHER" id="PTHR37422:SF23">
    <property type="entry name" value="TEICHURONIC ACID BIOSYNTHESIS PROTEIN TUAE"/>
    <property type="match status" value="1"/>
</dbReference>
<comment type="caution">
    <text evidence="7">The sequence shown here is derived from an EMBL/GenBank/DDBJ whole genome shotgun (WGS) entry which is preliminary data.</text>
</comment>
<name>A0A918W838_9GAMM</name>
<dbReference type="Pfam" id="PF04932">
    <property type="entry name" value="Wzy_C"/>
    <property type="match status" value="1"/>
</dbReference>
<evidence type="ECO:0000256" key="1">
    <source>
        <dbReference type="ARBA" id="ARBA00004141"/>
    </source>
</evidence>
<evidence type="ECO:0000256" key="2">
    <source>
        <dbReference type="ARBA" id="ARBA00022692"/>
    </source>
</evidence>
<feature type="transmembrane region" description="Helical" evidence="5">
    <location>
        <begin position="120"/>
        <end position="142"/>
    </location>
</feature>
<evidence type="ECO:0000256" key="4">
    <source>
        <dbReference type="ARBA" id="ARBA00023136"/>
    </source>
</evidence>
<dbReference type="PANTHER" id="PTHR37422">
    <property type="entry name" value="TEICHURONIC ACID BIOSYNTHESIS PROTEIN TUAE"/>
    <property type="match status" value="1"/>
</dbReference>
<dbReference type="Proteomes" id="UP000646426">
    <property type="component" value="Unassembled WGS sequence"/>
</dbReference>
<evidence type="ECO:0000256" key="5">
    <source>
        <dbReference type="SAM" id="Phobius"/>
    </source>
</evidence>
<keyword evidence="4 5" id="KW-0472">Membrane</keyword>
<protein>
    <recommendedName>
        <fullName evidence="6">O-antigen ligase-related domain-containing protein</fullName>
    </recommendedName>
</protein>
<dbReference type="GO" id="GO:0016020">
    <property type="term" value="C:membrane"/>
    <property type="evidence" value="ECO:0007669"/>
    <property type="project" value="UniProtKB-SubCell"/>
</dbReference>
<dbReference type="InterPro" id="IPR007016">
    <property type="entry name" value="O-antigen_ligase-rel_domated"/>
</dbReference>
<reference evidence="7" key="1">
    <citation type="journal article" date="2014" name="Int. J. Syst. Evol. Microbiol.">
        <title>Complete genome sequence of Corynebacterium casei LMG S-19264T (=DSM 44701T), isolated from a smear-ripened cheese.</title>
        <authorList>
            <consortium name="US DOE Joint Genome Institute (JGI-PGF)"/>
            <person name="Walter F."/>
            <person name="Albersmeier A."/>
            <person name="Kalinowski J."/>
            <person name="Ruckert C."/>
        </authorList>
    </citation>
    <scope>NUCLEOTIDE SEQUENCE</scope>
    <source>
        <strain evidence="7">KCTC 23077</strain>
    </source>
</reference>
<comment type="subcellular location">
    <subcellularLocation>
        <location evidence="1">Membrane</location>
        <topology evidence="1">Multi-pass membrane protein</topology>
    </subcellularLocation>
</comment>
<dbReference type="EMBL" id="BMYD01000001">
    <property type="protein sequence ID" value="GHA74689.1"/>
    <property type="molecule type" value="Genomic_DNA"/>
</dbReference>
<feature type="transmembrane region" description="Helical" evidence="5">
    <location>
        <begin position="61"/>
        <end position="79"/>
    </location>
</feature>
<feature type="transmembrane region" description="Helical" evidence="5">
    <location>
        <begin position="317"/>
        <end position="338"/>
    </location>
</feature>
<feature type="transmembrane region" description="Helical" evidence="5">
    <location>
        <begin position="91"/>
        <end position="108"/>
    </location>
</feature>
<evidence type="ECO:0000313" key="7">
    <source>
        <dbReference type="EMBL" id="GHA74689.1"/>
    </source>
</evidence>
<feature type="transmembrane region" description="Helical" evidence="5">
    <location>
        <begin position="189"/>
        <end position="208"/>
    </location>
</feature>
<evidence type="ECO:0000259" key="6">
    <source>
        <dbReference type="Pfam" id="PF04932"/>
    </source>
</evidence>
<feature type="transmembrane region" description="Helical" evidence="5">
    <location>
        <begin position="214"/>
        <end position="243"/>
    </location>
</feature>
<evidence type="ECO:0000256" key="3">
    <source>
        <dbReference type="ARBA" id="ARBA00022989"/>
    </source>
</evidence>
<keyword evidence="2 5" id="KW-0812">Transmembrane</keyword>
<feature type="domain" description="O-antigen ligase-related" evidence="6">
    <location>
        <begin position="196"/>
        <end position="333"/>
    </location>
</feature>
<keyword evidence="8" id="KW-1185">Reference proteome</keyword>
<sequence length="449" mass="48879">MTVLYLLLALAIVLLPNALHVSLDTGIPGLNFSNLLFLVLLVVLLFSTRSASPRHQPPSKLGAPLLVFFAILGLGYFTAGPSEMMTPLEDVTRLKNAIFYPLLYFVFRHCKQDLTRTRQLITLVVIVAAVAAVEAISQGLSYGIGEYVETQRATGPFGDANMANRAGVFYAMFLPMLAAIAVFDRRKAVRVACVIGCLLLAGAILLTYSRQSYLIALLGLLILLMHRSIAAALLASVLLVATVSYLPASVVQRVEETRRVDATGAATVDNSTSSRLEIWDGAYKMWKENPGGVGLGRFTTHIGDYAPEYHGRDAHNAYVLIWAELGLIGVLVVFWLLWRMWSISKFVRRASPPGDSEGHAIALGFKITVFSMALSNVYGSPFYEGLIMASFWILCGLVERYGVLKAAAVTAQEPVPASAMWPMARVVDRFPLAARTMPGLGGPSRLPQN</sequence>
<dbReference type="InterPro" id="IPR051533">
    <property type="entry name" value="WaaL-like"/>
</dbReference>
<dbReference type="AlphaFoldDB" id="A0A918W838"/>
<organism evidence="7 8">
    <name type="scientific">Cognatilysobacter bugurensis</name>
    <dbReference type="NCBI Taxonomy" id="543356"/>
    <lineage>
        <taxon>Bacteria</taxon>
        <taxon>Pseudomonadati</taxon>
        <taxon>Pseudomonadota</taxon>
        <taxon>Gammaproteobacteria</taxon>
        <taxon>Lysobacterales</taxon>
        <taxon>Lysobacteraceae</taxon>
        <taxon>Cognatilysobacter</taxon>
    </lineage>
</organism>
<reference evidence="7" key="2">
    <citation type="submission" date="2020-09" db="EMBL/GenBank/DDBJ databases">
        <authorList>
            <person name="Sun Q."/>
            <person name="Kim S."/>
        </authorList>
    </citation>
    <scope>NUCLEOTIDE SEQUENCE</scope>
    <source>
        <strain evidence="7">KCTC 23077</strain>
    </source>
</reference>
<gene>
    <name evidence="7" type="ORF">GCM10007067_09660</name>
</gene>
<proteinExistence type="predicted"/>
<accession>A0A918W838</accession>
<feature type="transmembrane region" description="Helical" evidence="5">
    <location>
        <begin position="162"/>
        <end position="182"/>
    </location>
</feature>
<keyword evidence="3 5" id="KW-1133">Transmembrane helix</keyword>
<evidence type="ECO:0000313" key="8">
    <source>
        <dbReference type="Proteomes" id="UP000646426"/>
    </source>
</evidence>
<feature type="transmembrane region" description="Helical" evidence="5">
    <location>
        <begin position="28"/>
        <end position="49"/>
    </location>
</feature>